<dbReference type="Gene3D" id="3.20.20.20">
    <property type="entry name" value="Dihydropteroate synthase-like"/>
    <property type="match status" value="1"/>
</dbReference>
<keyword evidence="10 20" id="KW-0846">Cobalamin</keyword>
<dbReference type="PROSITE" id="PS50974">
    <property type="entry name" value="ADOMET_ACTIVATION"/>
    <property type="match status" value="1"/>
</dbReference>
<evidence type="ECO:0000256" key="17">
    <source>
        <dbReference type="ARBA" id="ARBA00023285"/>
    </source>
</evidence>
<dbReference type="InterPro" id="IPR036724">
    <property type="entry name" value="Cobalamin-bd_sf"/>
</dbReference>
<evidence type="ECO:0000256" key="22">
    <source>
        <dbReference type="PIRSR" id="PIRSR000381-2"/>
    </source>
</evidence>
<evidence type="ECO:0000256" key="11">
    <source>
        <dbReference type="ARBA" id="ARBA00022679"/>
    </source>
</evidence>
<keyword evidence="11 20" id="KW-0808">Transferase</keyword>
<dbReference type="PROSITE" id="PS51332">
    <property type="entry name" value="B12_BINDING"/>
    <property type="match status" value="1"/>
</dbReference>
<dbReference type="InterPro" id="IPR033706">
    <property type="entry name" value="Met_synthase_B12-bd"/>
</dbReference>
<evidence type="ECO:0000256" key="24">
    <source>
        <dbReference type="SAM" id="MobiDB-lite"/>
    </source>
</evidence>
<keyword evidence="16 20" id="KW-0486">Methionine biosynthesis</keyword>
<keyword evidence="17 20" id="KW-0170">Cobalt</keyword>
<dbReference type="UniPathway" id="UPA00051">
    <property type="reaction ID" value="UER00081"/>
</dbReference>
<dbReference type="CDD" id="cd00740">
    <property type="entry name" value="MeTr"/>
    <property type="match status" value="1"/>
</dbReference>
<dbReference type="FunFam" id="3.20.20.330:FF:000001">
    <property type="entry name" value="Methionine synthase"/>
    <property type="match status" value="1"/>
</dbReference>
<evidence type="ECO:0000313" key="31">
    <source>
        <dbReference type="Proteomes" id="UP000185478"/>
    </source>
</evidence>
<name>A0A1L7CFW2_9CORY</name>
<dbReference type="InterPro" id="IPR036594">
    <property type="entry name" value="Meth_synthase_dom"/>
</dbReference>
<evidence type="ECO:0000256" key="4">
    <source>
        <dbReference type="ARBA" id="ARBA00005178"/>
    </source>
</evidence>
<keyword evidence="9 20" id="KW-0028">Amino-acid biosynthesis</keyword>
<dbReference type="GO" id="GO:0050667">
    <property type="term" value="P:homocysteine metabolic process"/>
    <property type="evidence" value="ECO:0007669"/>
    <property type="project" value="TreeGrafter"/>
</dbReference>
<keyword evidence="8 20" id="KW-0489">Methyltransferase</keyword>
<comment type="catalytic activity">
    <reaction evidence="1 20">
        <text>(6S)-5-methyl-5,6,7,8-tetrahydrofolate + L-homocysteine = (6S)-5,6,7,8-tetrahydrofolate + L-methionine</text>
        <dbReference type="Rhea" id="RHEA:11172"/>
        <dbReference type="ChEBI" id="CHEBI:18608"/>
        <dbReference type="ChEBI" id="CHEBI:57453"/>
        <dbReference type="ChEBI" id="CHEBI:57844"/>
        <dbReference type="ChEBI" id="CHEBI:58199"/>
        <dbReference type="EC" id="2.1.1.13"/>
    </reaction>
</comment>
<gene>
    <name evidence="30" type="ORF">CAQU_06395</name>
</gene>
<organism evidence="30 31">
    <name type="scientific">Corynebacterium aquilae DSM 44791</name>
    <dbReference type="NCBI Taxonomy" id="1431546"/>
    <lineage>
        <taxon>Bacteria</taxon>
        <taxon>Bacillati</taxon>
        <taxon>Actinomycetota</taxon>
        <taxon>Actinomycetes</taxon>
        <taxon>Mycobacteriales</taxon>
        <taxon>Corynebacteriaceae</taxon>
        <taxon>Corynebacterium</taxon>
    </lineage>
</organism>
<dbReference type="InterPro" id="IPR004223">
    <property type="entry name" value="VitB12-dep_Met_synth_activ_dom"/>
</dbReference>
<dbReference type="AlphaFoldDB" id="A0A1L7CFW2"/>
<feature type="compositionally biased region" description="Basic residues" evidence="24">
    <location>
        <begin position="917"/>
        <end position="926"/>
    </location>
</feature>
<dbReference type="SUPFAM" id="SSF51717">
    <property type="entry name" value="Dihydropteroate synthetase-like"/>
    <property type="match status" value="1"/>
</dbReference>
<keyword evidence="13 20" id="KW-0479">Metal-binding</keyword>
<dbReference type="InterPro" id="IPR050554">
    <property type="entry name" value="Met_Synthase/Corrinoid"/>
</dbReference>
<dbReference type="Pfam" id="PF02574">
    <property type="entry name" value="S-methyl_trans"/>
    <property type="match status" value="1"/>
</dbReference>
<accession>A0A1L7CFW2</accession>
<dbReference type="FunFam" id="3.40.50.280:FF:000004">
    <property type="entry name" value="Methionine synthase"/>
    <property type="match status" value="1"/>
</dbReference>
<feature type="region of interest" description="Disordered" evidence="24">
    <location>
        <begin position="912"/>
        <end position="945"/>
    </location>
</feature>
<feature type="binding site" evidence="22">
    <location>
        <position position="1173"/>
    </location>
    <ligand>
        <name>S-adenosyl-L-methionine</name>
        <dbReference type="ChEBI" id="CHEBI:59789"/>
    </ligand>
</feature>
<evidence type="ECO:0000256" key="18">
    <source>
        <dbReference type="ARBA" id="ARBA00025552"/>
    </source>
</evidence>
<dbReference type="PROSITE" id="PS50970">
    <property type="entry name" value="HCY"/>
    <property type="match status" value="1"/>
</dbReference>
<evidence type="ECO:0000256" key="14">
    <source>
        <dbReference type="ARBA" id="ARBA00022737"/>
    </source>
</evidence>
<evidence type="ECO:0000256" key="12">
    <source>
        <dbReference type="ARBA" id="ARBA00022691"/>
    </source>
</evidence>
<evidence type="ECO:0000256" key="23">
    <source>
        <dbReference type="PROSITE-ProRule" id="PRU00333"/>
    </source>
</evidence>
<dbReference type="PROSITE" id="PS51337">
    <property type="entry name" value="B12_BINDING_NTER"/>
    <property type="match status" value="1"/>
</dbReference>
<feature type="domain" description="B12-binding" evidence="28">
    <location>
        <begin position="764"/>
        <end position="900"/>
    </location>
</feature>
<dbReference type="GO" id="GO:0031419">
    <property type="term" value="F:cobalamin binding"/>
    <property type="evidence" value="ECO:0007669"/>
    <property type="project" value="UniProtKB-UniRule"/>
</dbReference>
<evidence type="ECO:0000259" key="25">
    <source>
        <dbReference type="PROSITE" id="PS50970"/>
    </source>
</evidence>
<dbReference type="GO" id="GO:0008270">
    <property type="term" value="F:zinc ion binding"/>
    <property type="evidence" value="ECO:0007669"/>
    <property type="project" value="UniProtKB-UniRule"/>
</dbReference>
<dbReference type="InterPro" id="IPR036589">
    <property type="entry name" value="HCY_dom_sf"/>
</dbReference>
<dbReference type="Gene3D" id="3.10.196.10">
    <property type="entry name" value="Vitamin B12-dependent methionine synthase, activation domain"/>
    <property type="match status" value="1"/>
</dbReference>
<dbReference type="GO" id="GO:0032259">
    <property type="term" value="P:methylation"/>
    <property type="evidence" value="ECO:0007669"/>
    <property type="project" value="UniProtKB-KW"/>
</dbReference>
<dbReference type="InterPro" id="IPR003726">
    <property type="entry name" value="HCY_dom"/>
</dbReference>
<comment type="domain">
    <text evidence="20">Modular enzyme with four functionally distinct domains. The isolated Hcy-binding domain catalyzes methyl transfer from free methylcobalamin to homocysteine. The Hcy-binding domain in association with the pterin-binding domain catalyzes the methylation of cob(I)alamin by methyltetrahydrofolate and the methylation of homocysteine. The B12-binding domain binds the cofactor. The AdoMet activation domain binds S-adenosyl-L-methionine. Under aerobic conditions cob(I)alamin can be converted to inactive cob(II)alamin. Reductive methylation by S-adenosyl-L-methionine and flavodoxin regenerates methylcobalamin.</text>
</comment>
<evidence type="ECO:0000256" key="1">
    <source>
        <dbReference type="ARBA" id="ARBA00001700"/>
    </source>
</evidence>
<evidence type="ECO:0000256" key="8">
    <source>
        <dbReference type="ARBA" id="ARBA00022603"/>
    </source>
</evidence>
<dbReference type="EMBL" id="CP009245">
    <property type="protein sequence ID" value="APT84760.1"/>
    <property type="molecule type" value="Genomic_DNA"/>
</dbReference>
<evidence type="ECO:0000313" key="30">
    <source>
        <dbReference type="EMBL" id="APT84760.1"/>
    </source>
</evidence>
<dbReference type="InterPro" id="IPR011005">
    <property type="entry name" value="Dihydropteroate_synth-like_sf"/>
</dbReference>
<dbReference type="InterPro" id="IPR011822">
    <property type="entry name" value="MetH"/>
</dbReference>
<dbReference type="PANTHER" id="PTHR45833">
    <property type="entry name" value="METHIONINE SYNTHASE"/>
    <property type="match status" value="1"/>
</dbReference>
<dbReference type="Gene3D" id="1.10.1240.10">
    <property type="entry name" value="Methionine synthase domain"/>
    <property type="match status" value="1"/>
</dbReference>
<dbReference type="Pfam" id="PF00809">
    <property type="entry name" value="Pterin_bind"/>
    <property type="match status" value="1"/>
</dbReference>
<evidence type="ECO:0000256" key="13">
    <source>
        <dbReference type="ARBA" id="ARBA00022723"/>
    </source>
</evidence>
<comment type="function">
    <text evidence="18 20">Catalyzes the transfer of a methyl group from methyl-cobalamin to homocysteine, yielding enzyme-bound cob(I)alamin and methionine. Subsequently, remethylates the cofactor using methyltetrahydrofolate.</text>
</comment>
<evidence type="ECO:0000256" key="20">
    <source>
        <dbReference type="PIRNR" id="PIRNR000381"/>
    </source>
</evidence>
<dbReference type="KEGG" id="caqu:CAQU_06395"/>
<evidence type="ECO:0000259" key="29">
    <source>
        <dbReference type="PROSITE" id="PS51337"/>
    </source>
</evidence>
<evidence type="ECO:0000256" key="6">
    <source>
        <dbReference type="ARBA" id="ARBA00012032"/>
    </source>
</evidence>
<feature type="domain" description="AdoMet activation" evidence="27">
    <location>
        <begin position="931"/>
        <end position="1230"/>
    </location>
</feature>
<dbReference type="GO" id="GO:0005829">
    <property type="term" value="C:cytosol"/>
    <property type="evidence" value="ECO:0007669"/>
    <property type="project" value="TreeGrafter"/>
</dbReference>
<dbReference type="InterPro" id="IPR000489">
    <property type="entry name" value="Pterin-binding_dom"/>
</dbReference>
<keyword evidence="31" id="KW-1185">Reference proteome</keyword>
<feature type="domain" description="Hcy-binding" evidence="25">
    <location>
        <begin position="13"/>
        <end position="318"/>
    </location>
</feature>
<keyword evidence="15 20" id="KW-0862">Zinc</keyword>
<dbReference type="SUPFAM" id="SSF47644">
    <property type="entry name" value="Methionine synthase domain"/>
    <property type="match status" value="1"/>
</dbReference>
<feature type="binding site" evidence="22">
    <location>
        <begin position="774"/>
        <end position="778"/>
    </location>
    <ligand>
        <name>methylcob(III)alamin</name>
        <dbReference type="ChEBI" id="CHEBI:28115"/>
    </ligand>
</feature>
<evidence type="ECO:0000259" key="28">
    <source>
        <dbReference type="PROSITE" id="PS51332"/>
    </source>
</evidence>
<dbReference type="Gene3D" id="3.20.20.330">
    <property type="entry name" value="Homocysteine-binding-like domain"/>
    <property type="match status" value="1"/>
</dbReference>
<feature type="binding site" evidence="22">
    <location>
        <begin position="1227"/>
        <end position="1228"/>
    </location>
    <ligand>
        <name>S-adenosyl-L-methionine</name>
        <dbReference type="ChEBI" id="CHEBI:59789"/>
    </ligand>
</feature>
<dbReference type="GO" id="GO:0008705">
    <property type="term" value="F:methionine synthase activity"/>
    <property type="evidence" value="ECO:0007669"/>
    <property type="project" value="UniProtKB-UniRule"/>
</dbReference>
<dbReference type="Gene3D" id="3.40.50.280">
    <property type="entry name" value="Cobalamin-binding domain"/>
    <property type="match status" value="1"/>
</dbReference>
<dbReference type="Pfam" id="PF02310">
    <property type="entry name" value="B12-binding"/>
    <property type="match status" value="1"/>
</dbReference>
<evidence type="ECO:0000259" key="27">
    <source>
        <dbReference type="PROSITE" id="PS50974"/>
    </source>
</evidence>
<dbReference type="InterPro" id="IPR006158">
    <property type="entry name" value="Cobalamin-bd"/>
</dbReference>
<dbReference type="FunFam" id="1.10.1240.10:FF:000002">
    <property type="entry name" value="Methionine synthase"/>
    <property type="match status" value="1"/>
</dbReference>
<comment type="similarity">
    <text evidence="5">Belongs to the vitamin-B12 dependent methionine synthase family.</text>
</comment>
<dbReference type="STRING" id="1431546.CAQU_06395"/>
<dbReference type="SUPFAM" id="SSF82282">
    <property type="entry name" value="Homocysteine S-methyltransferase"/>
    <property type="match status" value="1"/>
</dbReference>
<feature type="domain" description="Pterin-binding" evidence="26">
    <location>
        <begin position="378"/>
        <end position="641"/>
    </location>
</feature>
<keyword evidence="14" id="KW-0677">Repeat</keyword>
<dbReference type="NCBIfam" id="TIGR02082">
    <property type="entry name" value="metH"/>
    <property type="match status" value="1"/>
</dbReference>
<dbReference type="Proteomes" id="UP000185478">
    <property type="component" value="Chromosome"/>
</dbReference>
<dbReference type="SUPFAM" id="SSF52242">
    <property type="entry name" value="Cobalamin (vitamin B12)-binding domain"/>
    <property type="match status" value="1"/>
</dbReference>
<evidence type="ECO:0000256" key="21">
    <source>
        <dbReference type="PIRSR" id="PIRSR000381-1"/>
    </source>
</evidence>
<dbReference type="InterPro" id="IPR003759">
    <property type="entry name" value="Cbl-bd_cap"/>
</dbReference>
<feature type="domain" description="B12-binding N-terminal" evidence="29">
    <location>
        <begin position="670"/>
        <end position="763"/>
    </location>
</feature>
<dbReference type="InterPro" id="IPR037010">
    <property type="entry name" value="VitB12-dep_Met_synth_activ_sf"/>
</dbReference>
<feature type="binding site" evidence="21 23">
    <location>
        <position position="303"/>
    </location>
    <ligand>
        <name>Zn(2+)</name>
        <dbReference type="ChEBI" id="CHEBI:29105"/>
    </ligand>
</feature>
<feature type="binding site" evidence="21 23">
    <location>
        <position position="304"/>
    </location>
    <ligand>
        <name>Zn(2+)</name>
        <dbReference type="ChEBI" id="CHEBI:29105"/>
    </ligand>
</feature>
<evidence type="ECO:0000256" key="3">
    <source>
        <dbReference type="ARBA" id="ARBA00001956"/>
    </source>
</evidence>
<keyword evidence="12 20" id="KW-0949">S-adenosyl-L-methionine</keyword>
<evidence type="ECO:0000256" key="19">
    <source>
        <dbReference type="NCBIfam" id="TIGR02082"/>
    </source>
</evidence>
<evidence type="ECO:0000256" key="9">
    <source>
        <dbReference type="ARBA" id="ARBA00022605"/>
    </source>
</evidence>
<dbReference type="OrthoDB" id="9803687at2"/>
<dbReference type="FunFam" id="3.20.20.20:FF:000007">
    <property type="entry name" value="Methionine synthase"/>
    <property type="match status" value="1"/>
</dbReference>
<comment type="cofactor">
    <cofactor evidence="3 20 21">
        <name>methylcob(III)alamin</name>
        <dbReference type="ChEBI" id="CHEBI:28115"/>
    </cofactor>
</comment>
<sequence length="1230" mass="133404">MTDSLPAAATHTPHPLIEALQRRVLIGDGAMGTQLQSFDLDVDEDFLGLEGCNEILNHTRPDVLREIHRAYFEAGADLVETNTFGCNLPNLADYDIADRCEELAYKGVAIAREVADEMGPSADGTPRFVVGSMGPGTKLPSLGHAPYADLKGHYALAARGMVRAGADAILVETAQDLLQVKAAVLGCHEAFAELGTSIPILCHVTVETTGTMLLGSEIGAALTALEPLGIDMIGLNCATGPAEMSEHLRYLSANATIPVSVMPNAGLPILGANGAEYPLTAPELAVALHQFVQEFGLSMVGGCCGTTPAHIRAVRDAVLGVPENHTPDEIDDAVKQQIAATGVELPDTPAIRAERTPTAGDAVSSLYTSQPLTQELGVTMIGERTNANGSKAFREAMLAGDTETCLEIAKQQTRDGSHMLDLCVDYVGRDGREDMATLAGLLATSSTLPLMIDSTEPEVIRVGLEHLGGRCAVNSVNFEDGDGPDSRYQRIMRLVKDHGAAVVALTIDEEGQARTAEKKVAIATRLIEDITGTWGLKHRDIIVDCLTFPISTGQEETRRDGIETIEAIRQLKQLYPEVHTTLGLSNISFGLNPAARQVLNSVFLNECIEAGLDTAIAHSSKILPMNRIDERQREVALDMVYDRRREGYDPLQTFMELFEGVSAASAKDARAEALAAMPLFERLSQRIIDGEKNGLEADLDAGMKEKTPLQIINEDLLGGMKTVGELFGSGRMQLPFVLQSAETMKAAVAYLEQFMEASDNTGSKGKIVLATVKGDVHDIGKNLVDIILSNNGYDVVNLGIKQPISTIISAARDAGADVVGMSGLLVKSTVVMKENLAEMNAQGASDIPVLLGGAALTRTFVENDLDELYEGEVHYARDAFEGLKLMDDIMAAKRLGDNGDLSAEALAIKQAAEEKKQQRKARHERSKRIAEKRKAESAPVEVPDRSDVAADVPRATPPFWGTRIVKGLPLADYLPTLDERALFMGQWGLKPTRGGDGPDYDELVETEGRPRLRAWIDKLKAQRILDHAAVVYGYFPAISDGTDVIILDEPRPDAKEIARFSFPRQQRGKFLCIADFILDKNTALETNTVDVMPFQLVTMGQPIADFANELFAANEYRDYLEVHGIGVQLTEALAEYWHARVREELDLGSGVAVGDFDATDPRRFFDLEYRGARYSFGYGSCPNLEDRATLVKLLDAGRIGVELSEELQLHPEQSTDAFVLYHPEASYFNV</sequence>
<dbReference type="CDD" id="cd02069">
    <property type="entry name" value="methionine_synthase_B12_BD"/>
    <property type="match status" value="1"/>
</dbReference>
<feature type="binding site" description="axial binding residue" evidence="21">
    <location>
        <position position="777"/>
    </location>
    <ligand>
        <name>methylcob(III)alamin</name>
        <dbReference type="ChEBI" id="CHEBI:28115"/>
    </ligand>
    <ligandPart>
        <name>Co</name>
        <dbReference type="ChEBI" id="CHEBI:27638"/>
    </ligandPart>
</feature>
<dbReference type="RefSeq" id="WP_075726170.1">
    <property type="nucleotide sequence ID" value="NZ_CP009245.1"/>
</dbReference>
<evidence type="ECO:0000256" key="16">
    <source>
        <dbReference type="ARBA" id="ARBA00023167"/>
    </source>
</evidence>
<evidence type="ECO:0000256" key="2">
    <source>
        <dbReference type="ARBA" id="ARBA00001947"/>
    </source>
</evidence>
<dbReference type="Pfam" id="PF02607">
    <property type="entry name" value="B12-binding_2"/>
    <property type="match status" value="1"/>
</dbReference>
<evidence type="ECO:0000256" key="5">
    <source>
        <dbReference type="ARBA" id="ARBA00010398"/>
    </source>
</evidence>
<dbReference type="GO" id="GO:0046653">
    <property type="term" value="P:tetrahydrofolate metabolic process"/>
    <property type="evidence" value="ECO:0007669"/>
    <property type="project" value="TreeGrafter"/>
</dbReference>
<dbReference type="Pfam" id="PF02965">
    <property type="entry name" value="Met_synt_B12"/>
    <property type="match status" value="1"/>
</dbReference>
<evidence type="ECO:0000259" key="26">
    <source>
        <dbReference type="PROSITE" id="PS50972"/>
    </source>
</evidence>
<feature type="binding site" evidence="21 23">
    <location>
        <position position="237"/>
    </location>
    <ligand>
        <name>Zn(2+)</name>
        <dbReference type="ChEBI" id="CHEBI:29105"/>
    </ligand>
</feature>
<reference evidence="30 31" key="1">
    <citation type="submission" date="2014-08" db="EMBL/GenBank/DDBJ databases">
        <title>Complete genome sequence of Corynebacterium aquilae S-613T(T) (=DSM 44791(T)), isolated from the choana of a healthy golden eagle.</title>
        <authorList>
            <person name="Ruckert C."/>
            <person name="Albersmeier A."/>
            <person name="Winkler A."/>
            <person name="Kalinowski J."/>
        </authorList>
    </citation>
    <scope>NUCLEOTIDE SEQUENCE [LARGE SCALE GENOMIC DNA]</scope>
    <source>
        <strain evidence="30 31">S-613</strain>
    </source>
</reference>
<evidence type="ECO:0000256" key="15">
    <source>
        <dbReference type="ARBA" id="ARBA00022833"/>
    </source>
</evidence>
<feature type="binding site" evidence="22">
    <location>
        <position position="879"/>
    </location>
    <ligand>
        <name>methylcob(III)alamin</name>
        <dbReference type="ChEBI" id="CHEBI:28115"/>
    </ligand>
</feature>
<evidence type="ECO:0000256" key="10">
    <source>
        <dbReference type="ARBA" id="ARBA00022628"/>
    </source>
</evidence>
<comment type="cofactor">
    <cofactor evidence="2 20 23">
        <name>Zn(2+)</name>
        <dbReference type="ChEBI" id="CHEBI:29105"/>
    </cofactor>
</comment>
<dbReference type="PROSITE" id="PS50972">
    <property type="entry name" value="PTERIN_BINDING"/>
    <property type="match status" value="1"/>
</dbReference>
<dbReference type="EC" id="2.1.1.13" evidence="6 19"/>
<dbReference type="PIRSF" id="PIRSF000381">
    <property type="entry name" value="MetH"/>
    <property type="match status" value="1"/>
</dbReference>
<protein>
    <recommendedName>
        <fullName evidence="7 19">Methionine synthase</fullName>
        <ecNumber evidence="6 19">2.1.1.13</ecNumber>
    </recommendedName>
    <alternativeName>
        <fullName evidence="20">5-methyltetrahydrofolate--homocysteine methyltransferase</fullName>
    </alternativeName>
</protein>
<evidence type="ECO:0000256" key="7">
    <source>
        <dbReference type="ARBA" id="ARBA00013998"/>
    </source>
</evidence>
<feature type="binding site" evidence="22">
    <location>
        <position position="822"/>
    </location>
    <ligand>
        <name>methylcob(III)alamin</name>
        <dbReference type="ChEBI" id="CHEBI:28115"/>
    </ligand>
</feature>
<proteinExistence type="inferred from homology"/>
<dbReference type="PANTHER" id="PTHR45833:SF1">
    <property type="entry name" value="METHIONINE SYNTHASE"/>
    <property type="match status" value="1"/>
</dbReference>
<feature type="binding site" evidence="22">
    <location>
        <position position="978"/>
    </location>
    <ligand>
        <name>S-adenosyl-L-methionine</name>
        <dbReference type="ChEBI" id="CHEBI:59789"/>
    </ligand>
</feature>
<dbReference type="SMART" id="SM01018">
    <property type="entry name" value="B12-binding_2"/>
    <property type="match status" value="1"/>
</dbReference>
<dbReference type="SUPFAM" id="SSF56507">
    <property type="entry name" value="Methionine synthase activation domain-like"/>
    <property type="match status" value="1"/>
</dbReference>
<comment type="pathway">
    <text evidence="4 20">Amino-acid biosynthesis; L-methionine biosynthesis via de novo pathway; L-methionine from L-homocysteine (MetH route): step 1/1.</text>
</comment>
<feature type="compositionally biased region" description="Basic and acidic residues" evidence="24">
    <location>
        <begin position="927"/>
        <end position="945"/>
    </location>
</feature>